<evidence type="ECO:0008006" key="3">
    <source>
        <dbReference type="Google" id="ProtNLM"/>
    </source>
</evidence>
<dbReference type="EMBL" id="QFQP01000054">
    <property type="protein sequence ID" value="PZR04617.1"/>
    <property type="molecule type" value="Genomic_DNA"/>
</dbReference>
<reference evidence="1 2" key="1">
    <citation type="submission" date="2017-08" db="EMBL/GenBank/DDBJ databases">
        <title>Infants hospitalized years apart are colonized by the same room-sourced microbial strains.</title>
        <authorList>
            <person name="Brooks B."/>
            <person name="Olm M.R."/>
            <person name="Firek B.A."/>
            <person name="Baker R."/>
            <person name="Thomas B.C."/>
            <person name="Morowitz M.J."/>
            <person name="Banfield J.F."/>
        </authorList>
    </citation>
    <scope>NUCLEOTIDE SEQUENCE [LARGE SCALE GENOMIC DNA]</scope>
    <source>
        <strain evidence="1">S2_003_000_R2_14</strain>
    </source>
</reference>
<evidence type="ECO:0000313" key="1">
    <source>
        <dbReference type="EMBL" id="PZR04617.1"/>
    </source>
</evidence>
<dbReference type="Proteomes" id="UP000249061">
    <property type="component" value="Unassembled WGS sequence"/>
</dbReference>
<gene>
    <name evidence="1" type="ORF">DI536_33815</name>
</gene>
<evidence type="ECO:0000313" key="2">
    <source>
        <dbReference type="Proteomes" id="UP000249061"/>
    </source>
</evidence>
<protein>
    <recommendedName>
        <fullName evidence="3">Restriction endonuclease</fullName>
    </recommendedName>
</protein>
<sequence>MLFIVGLLCGAVLGGAAFVLCWRKVPATRDQLSRLLGQASSQALREKVIEEVAKDDSELAAVLAAKPAIPLENAPAEVTGEMQKEISAAPSAEAAFEVAKKFIRDEDVAKVIAELERWRTRRTNSEEAFQRSFKNHATKNGFAGGLEERRRIRWGKDDTRVALPDLILNKRVLVELKAQMDGSGQADRAMGQMLRYLFAWKKQGPAVLAVCGTVSPEFRLVIRMYVKTWREQLHLPVTVFFKQGDTAADLTEALEMPVEPHQFPEA</sequence>
<proteinExistence type="predicted"/>
<comment type="caution">
    <text evidence="1">The sequence shown here is derived from an EMBL/GenBank/DDBJ whole genome shotgun (WGS) entry which is preliminary data.</text>
</comment>
<organism evidence="1 2">
    <name type="scientific">Archangium gephyra</name>
    <dbReference type="NCBI Taxonomy" id="48"/>
    <lineage>
        <taxon>Bacteria</taxon>
        <taxon>Pseudomonadati</taxon>
        <taxon>Myxococcota</taxon>
        <taxon>Myxococcia</taxon>
        <taxon>Myxococcales</taxon>
        <taxon>Cystobacterineae</taxon>
        <taxon>Archangiaceae</taxon>
        <taxon>Archangium</taxon>
    </lineage>
</organism>
<accession>A0A2W5SSG0</accession>
<name>A0A2W5SSG0_9BACT</name>
<dbReference type="AlphaFoldDB" id="A0A2W5SSG0"/>